<reference evidence="1" key="1">
    <citation type="journal article" date="2017" name="Nature">
        <title>The sunflower genome provides insights into oil metabolism, flowering and Asterid evolution.</title>
        <authorList>
            <person name="Badouin H."/>
            <person name="Gouzy J."/>
            <person name="Grassa C.J."/>
            <person name="Murat F."/>
            <person name="Staton S.E."/>
            <person name="Cottret L."/>
            <person name="Lelandais-Briere C."/>
            <person name="Owens G.L."/>
            <person name="Carrere S."/>
            <person name="Mayjonade B."/>
            <person name="Legrand L."/>
            <person name="Gill N."/>
            <person name="Kane N.C."/>
            <person name="Bowers J.E."/>
            <person name="Hubner S."/>
            <person name="Bellec A."/>
            <person name="Berard A."/>
            <person name="Berges H."/>
            <person name="Blanchet N."/>
            <person name="Boniface M.C."/>
            <person name="Brunel D."/>
            <person name="Catrice O."/>
            <person name="Chaidir N."/>
            <person name="Claudel C."/>
            <person name="Donnadieu C."/>
            <person name="Faraut T."/>
            <person name="Fievet G."/>
            <person name="Helmstetter N."/>
            <person name="King M."/>
            <person name="Knapp S.J."/>
            <person name="Lai Z."/>
            <person name="Le Paslier M.C."/>
            <person name="Lippi Y."/>
            <person name="Lorenzon L."/>
            <person name="Mandel J.R."/>
            <person name="Marage G."/>
            <person name="Marchand G."/>
            <person name="Marquand E."/>
            <person name="Bret-Mestries E."/>
            <person name="Morien E."/>
            <person name="Nambeesan S."/>
            <person name="Nguyen T."/>
            <person name="Pegot-Espagnet P."/>
            <person name="Pouilly N."/>
            <person name="Raftis F."/>
            <person name="Sallet E."/>
            <person name="Schiex T."/>
            <person name="Thomas J."/>
            <person name="Vandecasteele C."/>
            <person name="Vares D."/>
            <person name="Vear F."/>
            <person name="Vautrin S."/>
            <person name="Crespi M."/>
            <person name="Mangin B."/>
            <person name="Burke J.M."/>
            <person name="Salse J."/>
            <person name="Munos S."/>
            <person name="Vincourt P."/>
            <person name="Rieseberg L.H."/>
            <person name="Langlade N.B."/>
        </authorList>
    </citation>
    <scope>NUCLEOTIDE SEQUENCE</scope>
    <source>
        <tissue evidence="1">Leaves</tissue>
    </source>
</reference>
<organism evidence="1 2">
    <name type="scientific">Helianthus annuus</name>
    <name type="common">Common sunflower</name>
    <dbReference type="NCBI Taxonomy" id="4232"/>
    <lineage>
        <taxon>Eukaryota</taxon>
        <taxon>Viridiplantae</taxon>
        <taxon>Streptophyta</taxon>
        <taxon>Embryophyta</taxon>
        <taxon>Tracheophyta</taxon>
        <taxon>Spermatophyta</taxon>
        <taxon>Magnoliopsida</taxon>
        <taxon>eudicotyledons</taxon>
        <taxon>Gunneridae</taxon>
        <taxon>Pentapetalae</taxon>
        <taxon>asterids</taxon>
        <taxon>campanulids</taxon>
        <taxon>Asterales</taxon>
        <taxon>Asteraceae</taxon>
        <taxon>Asteroideae</taxon>
        <taxon>Heliantheae alliance</taxon>
        <taxon>Heliantheae</taxon>
        <taxon>Helianthus</taxon>
    </lineage>
</organism>
<evidence type="ECO:0000313" key="2">
    <source>
        <dbReference type="Proteomes" id="UP000215914"/>
    </source>
</evidence>
<reference evidence="1" key="2">
    <citation type="submission" date="2020-06" db="EMBL/GenBank/DDBJ databases">
        <title>Helianthus annuus Genome sequencing and assembly Release 2.</title>
        <authorList>
            <person name="Gouzy J."/>
            <person name="Langlade N."/>
            <person name="Munos S."/>
        </authorList>
    </citation>
    <scope>NUCLEOTIDE SEQUENCE</scope>
    <source>
        <tissue evidence="1">Leaves</tissue>
    </source>
</reference>
<dbReference type="AlphaFoldDB" id="A0A9K3E0Z5"/>
<dbReference type="EMBL" id="MNCJ02000330">
    <property type="protein sequence ID" value="KAF5764001.1"/>
    <property type="molecule type" value="Genomic_DNA"/>
</dbReference>
<name>A0A9K3E0Z5_HELAN</name>
<keyword evidence="2" id="KW-1185">Reference proteome</keyword>
<comment type="caution">
    <text evidence="1">The sequence shown here is derived from an EMBL/GenBank/DDBJ whole genome shotgun (WGS) entry which is preliminary data.</text>
</comment>
<evidence type="ECO:0000313" key="1">
    <source>
        <dbReference type="EMBL" id="KAF5764001.1"/>
    </source>
</evidence>
<accession>A0A9K3E0Z5</accession>
<proteinExistence type="predicted"/>
<protein>
    <submittedName>
        <fullName evidence="1">Uncharacterized protein</fullName>
    </submittedName>
</protein>
<gene>
    <name evidence="1" type="ORF">HanXRQr2_Chr15g0686951</name>
</gene>
<dbReference type="Proteomes" id="UP000215914">
    <property type="component" value="Unassembled WGS sequence"/>
</dbReference>
<dbReference type="Gramene" id="mRNA:HanXRQr2_Chr15g0686951">
    <property type="protein sequence ID" value="mRNA:HanXRQr2_Chr15g0686951"/>
    <property type="gene ID" value="HanXRQr2_Chr15g0686951"/>
</dbReference>
<sequence>MLPFKLTNLSYSALGLALYSSLVNPLAHACPRSLLLTFITSLLLESPCRL</sequence>